<sequence>MIFDSHAHYDDEAFDEDRDSLLAGMRENNVGYIVNVGASMKGVLDTAKLMEKWPFVYGAIGIHPDDAGCLDDDKMEILKELCLREKAVAVGEIGLDYYWDKENHACQKKWFVRQLELAKELKMPVVVHSRDAARDTFDILKSEHRGETGGVIHCFSNSREMAREYLKMGYYIGIGGVVTFKNAKTMKEVVEYVPLDRILVETDCPYLAPVPFRGKRNSSLNLPYVIEEIARIKQVSPQEVEDITCRNAKEMYRIEG</sequence>
<dbReference type="PANTHER" id="PTHR46124">
    <property type="entry name" value="D-AMINOACYL-TRNA DEACYLASE"/>
    <property type="match status" value="1"/>
</dbReference>
<dbReference type="GO" id="GO:0004536">
    <property type="term" value="F:DNA nuclease activity"/>
    <property type="evidence" value="ECO:0007669"/>
    <property type="project" value="InterPro"/>
</dbReference>
<dbReference type="Gene3D" id="3.20.20.140">
    <property type="entry name" value="Metal-dependent hydrolases"/>
    <property type="match status" value="1"/>
</dbReference>
<evidence type="ECO:0000313" key="5">
    <source>
        <dbReference type="Proteomes" id="UP000245412"/>
    </source>
</evidence>
<dbReference type="Proteomes" id="UP000245412">
    <property type="component" value="Unassembled WGS sequence"/>
</dbReference>
<dbReference type="PANTHER" id="PTHR46124:SF2">
    <property type="entry name" value="D-AMINOACYL-TRNA DEACYLASE"/>
    <property type="match status" value="1"/>
</dbReference>
<dbReference type="GO" id="GO:0016788">
    <property type="term" value="F:hydrolase activity, acting on ester bonds"/>
    <property type="evidence" value="ECO:0007669"/>
    <property type="project" value="InterPro"/>
</dbReference>
<reference evidence="4 5" key="1">
    <citation type="submission" date="2018-05" db="EMBL/GenBank/DDBJ databases">
        <authorList>
            <person name="Goeker M."/>
            <person name="Huntemann M."/>
            <person name="Clum A."/>
            <person name="Pillay M."/>
            <person name="Palaniappan K."/>
            <person name="Varghese N."/>
            <person name="Mikhailova N."/>
            <person name="Stamatis D."/>
            <person name="Reddy T."/>
            <person name="Daum C."/>
            <person name="Shapiro N."/>
            <person name="Ivanova N."/>
            <person name="Kyrpides N."/>
            <person name="Woyke T."/>
        </authorList>
    </citation>
    <scope>NUCLEOTIDE SEQUENCE [LARGE SCALE GENOMIC DNA]</scope>
    <source>
        <strain evidence="4 5">DSM 26524</strain>
    </source>
</reference>
<evidence type="ECO:0000256" key="1">
    <source>
        <dbReference type="ARBA" id="ARBA00022723"/>
    </source>
</evidence>
<evidence type="ECO:0000256" key="3">
    <source>
        <dbReference type="PIRSR" id="PIRSR005902-1"/>
    </source>
</evidence>
<proteinExistence type="predicted"/>
<feature type="binding site" evidence="3">
    <location>
        <position position="128"/>
    </location>
    <ligand>
        <name>a divalent metal cation</name>
        <dbReference type="ChEBI" id="CHEBI:60240"/>
        <label>2</label>
    </ligand>
</feature>
<dbReference type="FunFam" id="3.20.20.140:FF:000005">
    <property type="entry name" value="TatD family hydrolase"/>
    <property type="match status" value="1"/>
</dbReference>
<dbReference type="GO" id="GO:0046872">
    <property type="term" value="F:metal ion binding"/>
    <property type="evidence" value="ECO:0007669"/>
    <property type="project" value="UniProtKB-KW"/>
</dbReference>
<feature type="binding site" evidence="3">
    <location>
        <position position="8"/>
    </location>
    <ligand>
        <name>a divalent metal cation</name>
        <dbReference type="ChEBI" id="CHEBI:60240"/>
        <label>1</label>
    </ligand>
</feature>
<dbReference type="InterPro" id="IPR018228">
    <property type="entry name" value="DNase_TatD-rel_CS"/>
</dbReference>
<dbReference type="InterPro" id="IPR001130">
    <property type="entry name" value="TatD-like"/>
</dbReference>
<comment type="caution">
    <text evidence="4">The sequence shown here is derived from an EMBL/GenBank/DDBJ whole genome shotgun (WGS) entry which is preliminary data.</text>
</comment>
<dbReference type="InterPro" id="IPR032466">
    <property type="entry name" value="Metal_Hydrolase"/>
</dbReference>
<dbReference type="PIRSF" id="PIRSF005902">
    <property type="entry name" value="DNase_TatD"/>
    <property type="match status" value="1"/>
</dbReference>
<name>A0AB73T672_9FIRM</name>
<keyword evidence="2" id="KW-0378">Hydrolase</keyword>
<keyword evidence="1 3" id="KW-0479">Metal-binding</keyword>
<evidence type="ECO:0000256" key="2">
    <source>
        <dbReference type="ARBA" id="ARBA00022801"/>
    </source>
</evidence>
<dbReference type="CDD" id="cd01310">
    <property type="entry name" value="TatD_DNAse"/>
    <property type="match status" value="1"/>
</dbReference>
<dbReference type="Pfam" id="PF01026">
    <property type="entry name" value="TatD_DNase"/>
    <property type="match status" value="1"/>
</dbReference>
<gene>
    <name evidence="4" type="ORF">C7383_104265</name>
</gene>
<dbReference type="InterPro" id="IPR015991">
    <property type="entry name" value="TatD/YcfH-like"/>
</dbReference>
<dbReference type="PROSITE" id="PS01091">
    <property type="entry name" value="TATD_3"/>
    <property type="match status" value="1"/>
</dbReference>
<accession>A0AB73T672</accession>
<dbReference type="AlphaFoldDB" id="A0AB73T672"/>
<organism evidence="4 5">
    <name type="scientific">Murimonas intestini</name>
    <dbReference type="NCBI Taxonomy" id="1337051"/>
    <lineage>
        <taxon>Bacteria</taxon>
        <taxon>Bacillati</taxon>
        <taxon>Bacillota</taxon>
        <taxon>Clostridia</taxon>
        <taxon>Lachnospirales</taxon>
        <taxon>Lachnospiraceae</taxon>
        <taxon>Murimonas</taxon>
    </lineage>
</organism>
<dbReference type="RefSeq" id="WP_109626037.1">
    <property type="nucleotide sequence ID" value="NZ_JANKBI010000023.1"/>
</dbReference>
<protein>
    <submittedName>
        <fullName evidence="4">TatD DNase family protein</fullName>
    </submittedName>
</protein>
<feature type="binding site" evidence="3">
    <location>
        <position position="92"/>
    </location>
    <ligand>
        <name>a divalent metal cation</name>
        <dbReference type="ChEBI" id="CHEBI:60240"/>
        <label>1</label>
    </ligand>
</feature>
<feature type="binding site" evidence="3">
    <location>
        <position position="203"/>
    </location>
    <ligand>
        <name>a divalent metal cation</name>
        <dbReference type="ChEBI" id="CHEBI:60240"/>
        <label>1</label>
    </ligand>
</feature>
<keyword evidence="5" id="KW-1185">Reference proteome</keyword>
<feature type="binding site" evidence="3">
    <location>
        <position position="153"/>
    </location>
    <ligand>
        <name>a divalent metal cation</name>
        <dbReference type="ChEBI" id="CHEBI:60240"/>
        <label>2</label>
    </ligand>
</feature>
<feature type="binding site" evidence="3">
    <location>
        <position position="6"/>
    </location>
    <ligand>
        <name>a divalent metal cation</name>
        <dbReference type="ChEBI" id="CHEBI:60240"/>
        <label>1</label>
    </ligand>
</feature>
<dbReference type="EMBL" id="QGGY01000004">
    <property type="protein sequence ID" value="PWJ76818.1"/>
    <property type="molecule type" value="Genomic_DNA"/>
</dbReference>
<dbReference type="NCBIfam" id="TIGR00010">
    <property type="entry name" value="YchF/TatD family DNA exonuclease"/>
    <property type="match status" value="1"/>
</dbReference>
<dbReference type="SUPFAM" id="SSF51556">
    <property type="entry name" value="Metallo-dependent hydrolases"/>
    <property type="match status" value="1"/>
</dbReference>
<evidence type="ECO:0000313" key="4">
    <source>
        <dbReference type="EMBL" id="PWJ76818.1"/>
    </source>
</evidence>